<dbReference type="EMBL" id="QGGH01000013">
    <property type="protein sequence ID" value="PWJ87949.1"/>
    <property type="molecule type" value="Genomic_DNA"/>
</dbReference>
<reference evidence="1 2" key="1">
    <citation type="submission" date="2018-05" db="EMBL/GenBank/DDBJ databases">
        <title>Genomic Encyclopedia of Type Strains, Phase IV (KMG-IV): sequencing the most valuable type-strain genomes for metagenomic binning, comparative biology and taxonomic classification.</title>
        <authorList>
            <person name="Goeker M."/>
        </authorList>
    </citation>
    <scope>NUCLEOTIDE SEQUENCE [LARGE SCALE GENOMIC DNA]</scope>
    <source>
        <strain evidence="1 2">DSM 2626</strain>
    </source>
</reference>
<name>A0A8E2W9S9_RHILI</name>
<gene>
    <name evidence="1" type="ORF">C8D77_11338</name>
</gene>
<dbReference type="AlphaFoldDB" id="A0A8E2W9S9"/>
<protein>
    <submittedName>
        <fullName evidence="1">Uncharacterized protein</fullName>
    </submittedName>
</protein>
<sequence length="33" mass="3732">MLNVVAASKQCLLLVSLHPTYRCSNACYERPNH</sequence>
<comment type="caution">
    <text evidence="1">The sequence shown here is derived from an EMBL/GenBank/DDBJ whole genome shotgun (WGS) entry which is preliminary data.</text>
</comment>
<accession>A0A8E2W9S9</accession>
<evidence type="ECO:0000313" key="2">
    <source>
        <dbReference type="Proteomes" id="UP000245631"/>
    </source>
</evidence>
<organism evidence="1 2">
    <name type="scientific">Rhizobium loti</name>
    <name type="common">Mesorhizobium loti</name>
    <dbReference type="NCBI Taxonomy" id="381"/>
    <lineage>
        <taxon>Bacteria</taxon>
        <taxon>Pseudomonadati</taxon>
        <taxon>Pseudomonadota</taxon>
        <taxon>Alphaproteobacteria</taxon>
        <taxon>Hyphomicrobiales</taxon>
        <taxon>Phyllobacteriaceae</taxon>
        <taxon>Mesorhizobium</taxon>
    </lineage>
</organism>
<dbReference type="Proteomes" id="UP000245631">
    <property type="component" value="Unassembled WGS sequence"/>
</dbReference>
<proteinExistence type="predicted"/>
<evidence type="ECO:0000313" key="1">
    <source>
        <dbReference type="EMBL" id="PWJ87949.1"/>
    </source>
</evidence>